<gene>
    <name evidence="1" type="ORF">C0068_08165</name>
</gene>
<accession>A0A2S4HGE4</accession>
<name>A0A2S4HGE4_9GAMM</name>
<protein>
    <submittedName>
        <fullName evidence="1">Uncharacterized protein</fullName>
    </submittedName>
</protein>
<dbReference type="RefSeq" id="WP_103683997.1">
    <property type="nucleotide sequence ID" value="NZ_PQGG01000019.1"/>
</dbReference>
<evidence type="ECO:0000313" key="2">
    <source>
        <dbReference type="Proteomes" id="UP000237222"/>
    </source>
</evidence>
<dbReference type="AlphaFoldDB" id="A0A2S4HGE4"/>
<reference evidence="1" key="1">
    <citation type="submission" date="2018-01" db="EMBL/GenBank/DDBJ databases">
        <authorList>
            <person name="Yu X.-D."/>
        </authorList>
    </citation>
    <scope>NUCLEOTIDE SEQUENCE</scope>
    <source>
        <strain evidence="1">ZX-21</strain>
    </source>
</reference>
<evidence type="ECO:0000313" key="1">
    <source>
        <dbReference type="EMBL" id="POP53056.1"/>
    </source>
</evidence>
<comment type="caution">
    <text evidence="1">The sequence shown here is derived from an EMBL/GenBank/DDBJ whole genome shotgun (WGS) entry which is preliminary data.</text>
</comment>
<proteinExistence type="predicted"/>
<organism evidence="1 2">
    <name type="scientific">Zhongshania marina</name>
    <dbReference type="NCBI Taxonomy" id="2304603"/>
    <lineage>
        <taxon>Bacteria</taxon>
        <taxon>Pseudomonadati</taxon>
        <taxon>Pseudomonadota</taxon>
        <taxon>Gammaproteobacteria</taxon>
        <taxon>Cellvibrionales</taxon>
        <taxon>Spongiibacteraceae</taxon>
        <taxon>Zhongshania</taxon>
    </lineage>
</organism>
<sequence>MSQLIVSEIAGKEGAPVYFPSGIRMGNTGAGGINDIGIPGQPGFGVGIAPALPDGMTALPGYTDVLSDNYGNYQYSDGSIMVWVPAFYYKYGTGANGLAINACDIKNIDAYTTVTAANAAGYALHRAFYDGGQIKQGFFVDKYLCSNNSGVASSLRNGAPISSSASNSPVADLDGVSSNINASFITAASLRGTGFFCQSIFIFKAMALLSYAHGQAATSPTYCAWYDAAGITNFPKGCNNNALGDVNDNSLSFTSSGYDNAALTGSANFLAKTTHNGQVCGVADLNGCMWDVCPGLTMDDGDESVGHFYVLKTSVAMADVTAGTSLATDLWGATGYAALYDDLGVMDTFTSTALNFTDRTVDVGSVSKTFSEATSGTLWQMTGAGIPVESTGTNVFGNDRINDYSTSQMLPSAGGSWSHSTPAGVWALGLSSSRASLNPSHGFRAALYL</sequence>
<dbReference type="EMBL" id="PQGG01000019">
    <property type="protein sequence ID" value="POP53056.1"/>
    <property type="molecule type" value="Genomic_DNA"/>
</dbReference>
<dbReference type="OrthoDB" id="9554592at2"/>
<dbReference type="Proteomes" id="UP000237222">
    <property type="component" value="Unassembled WGS sequence"/>
</dbReference>